<sequence>MVFFERFKKAGSTLQFIAFALLFTILFLRVNHQNMSVEKNIYDYYSESIVNDFDLNVINQVPDKERWQITRSGNWPDVHSNGIVTMWAPFFAYKKVMQTFVSEDNKKLIVLTRSLATVFFSVVTIILMVFLLGELFPGKNRGWVFITLSLTTSYWWFTFVQPGNADVTSSVFATFEIGMFFYLLKNWSTRSLFFFGLLLGAGLALKIDHIFYFILPVYLLIQYFLATRSFKATIKNGLIFSAGVLINLIPMLVNDSVKFGFVNYGYADVVNFDYYMLWPNLVYPSGFFNNCPIYFACFVGLISLLFEKKKDIPLIILGSIPFLALVIESFARIHHESYGARHWVPHFAIFAILLMSLYEKIKDVRWKKILFVIFIVLASGQNIIKGFSYILNYEHFFFGRNQWQEMAAWFSYQGITGLFANIFYFPEVGLKLRFMLPLVLICAFGTMKLYRYLAIEKKSILALVSVLTVYFSCSYLLITGLNLKYNQQNYIAYKATGKLDQAIVGAGPNIQSLFENLGTYEKLLRFYRYREDEKRVQVIEKSRKAYIQKAASEIIYDPVGFKESLLKSDGGFISDEIRDD</sequence>
<gene>
    <name evidence="1" type="ORF">C0V70_17830</name>
</gene>
<dbReference type="EMBL" id="CP025704">
    <property type="protein sequence ID" value="AUN99931.1"/>
    <property type="molecule type" value="Genomic_DNA"/>
</dbReference>
<protein>
    <submittedName>
        <fullName evidence="1">Uncharacterized protein</fullName>
    </submittedName>
</protein>
<dbReference type="Proteomes" id="UP000235584">
    <property type="component" value="Chromosome"/>
</dbReference>
<proteinExistence type="predicted"/>
<evidence type="ECO:0000313" key="1">
    <source>
        <dbReference type="EMBL" id="AUN99931.1"/>
    </source>
</evidence>
<name>A0A2K9NWP7_BACTC</name>
<accession>A0A2K9NWP7</accession>
<dbReference type="AlphaFoldDB" id="A0A2K9NWP7"/>
<dbReference type="RefSeq" id="WP_102245220.1">
    <property type="nucleotide sequence ID" value="NZ_CP025704.1"/>
</dbReference>
<dbReference type="KEGG" id="bsto:C0V70_17830"/>
<keyword evidence="2" id="KW-1185">Reference proteome</keyword>
<organism evidence="1 2">
    <name type="scientific">Bacteriovorax stolpii</name>
    <name type="common">Bdellovibrio stolpii</name>
    <dbReference type="NCBI Taxonomy" id="960"/>
    <lineage>
        <taxon>Bacteria</taxon>
        <taxon>Pseudomonadati</taxon>
        <taxon>Bdellovibrionota</taxon>
        <taxon>Bacteriovoracia</taxon>
        <taxon>Bacteriovoracales</taxon>
        <taxon>Bacteriovoracaceae</taxon>
        <taxon>Bacteriovorax</taxon>
    </lineage>
</organism>
<evidence type="ECO:0000313" key="2">
    <source>
        <dbReference type="Proteomes" id="UP000235584"/>
    </source>
</evidence>
<reference evidence="1 2" key="1">
    <citation type="submission" date="2018-01" db="EMBL/GenBank/DDBJ databases">
        <title>Complete genome sequence of Bacteriovorax stolpii DSM12778.</title>
        <authorList>
            <person name="Tang B."/>
            <person name="Chang J."/>
        </authorList>
    </citation>
    <scope>NUCLEOTIDE SEQUENCE [LARGE SCALE GENOMIC DNA]</scope>
    <source>
        <strain evidence="1 2">DSM 12778</strain>
    </source>
</reference>